<dbReference type="AlphaFoldDB" id="A0A6I6IX68"/>
<evidence type="ECO:0000256" key="4">
    <source>
        <dbReference type="SAM" id="MobiDB-lite"/>
    </source>
</evidence>
<evidence type="ECO:0000313" key="7">
    <source>
        <dbReference type="EMBL" id="QGY00077.1"/>
    </source>
</evidence>
<feature type="domain" description="Cyclic nucleotide-binding" evidence="5">
    <location>
        <begin position="1"/>
        <end position="79"/>
    </location>
</feature>
<keyword evidence="1" id="KW-0805">Transcription regulation</keyword>
<dbReference type="GO" id="GO:0003677">
    <property type="term" value="F:DNA binding"/>
    <property type="evidence" value="ECO:0007669"/>
    <property type="project" value="UniProtKB-KW"/>
</dbReference>
<dbReference type="InterPro" id="IPR014710">
    <property type="entry name" value="RmlC-like_jellyroll"/>
</dbReference>
<dbReference type="Gene3D" id="1.10.10.10">
    <property type="entry name" value="Winged helix-like DNA-binding domain superfamily/Winged helix DNA-binding domain"/>
    <property type="match status" value="1"/>
</dbReference>
<dbReference type="CDD" id="cd00038">
    <property type="entry name" value="CAP_ED"/>
    <property type="match status" value="1"/>
</dbReference>
<dbReference type="PROSITE" id="PS50042">
    <property type="entry name" value="CNMP_BINDING_3"/>
    <property type="match status" value="1"/>
</dbReference>
<dbReference type="GO" id="GO:0003700">
    <property type="term" value="F:DNA-binding transcription factor activity"/>
    <property type="evidence" value="ECO:0007669"/>
    <property type="project" value="TreeGrafter"/>
</dbReference>
<feature type="region of interest" description="Disordered" evidence="4">
    <location>
        <begin position="189"/>
        <end position="209"/>
    </location>
</feature>
<dbReference type="InterPro" id="IPR036388">
    <property type="entry name" value="WH-like_DNA-bd_sf"/>
</dbReference>
<evidence type="ECO:0000259" key="6">
    <source>
        <dbReference type="PROSITE" id="PS51063"/>
    </source>
</evidence>
<dbReference type="InterPro" id="IPR036390">
    <property type="entry name" value="WH_DNA-bd_sf"/>
</dbReference>
<evidence type="ECO:0000313" key="8">
    <source>
        <dbReference type="Proteomes" id="UP000428330"/>
    </source>
</evidence>
<dbReference type="Pfam" id="PF13545">
    <property type="entry name" value="HTH_Crp_2"/>
    <property type="match status" value="1"/>
</dbReference>
<dbReference type="PROSITE" id="PS51063">
    <property type="entry name" value="HTH_CRP_2"/>
    <property type="match status" value="1"/>
</dbReference>
<evidence type="ECO:0000256" key="2">
    <source>
        <dbReference type="ARBA" id="ARBA00023125"/>
    </source>
</evidence>
<dbReference type="Gene3D" id="2.60.120.10">
    <property type="entry name" value="Jelly Rolls"/>
    <property type="match status" value="1"/>
</dbReference>
<evidence type="ECO:0000256" key="1">
    <source>
        <dbReference type="ARBA" id="ARBA00023015"/>
    </source>
</evidence>
<keyword evidence="3" id="KW-0804">Transcription</keyword>
<dbReference type="SUPFAM" id="SSF51206">
    <property type="entry name" value="cAMP-binding domain-like"/>
    <property type="match status" value="1"/>
</dbReference>
<gene>
    <name evidence="7" type="ORF">EI983_18125</name>
</gene>
<proteinExistence type="predicted"/>
<evidence type="ECO:0000256" key="3">
    <source>
        <dbReference type="ARBA" id="ARBA00023163"/>
    </source>
</evidence>
<dbReference type="OrthoDB" id="190787at2"/>
<accession>A0A6I6IX68</accession>
<dbReference type="Proteomes" id="UP000428330">
    <property type="component" value="Chromosome"/>
</dbReference>
<keyword evidence="2" id="KW-0238">DNA-binding</keyword>
<dbReference type="KEGG" id="rom:EI983_18125"/>
<name>A0A6I6IX68_9RHOB</name>
<feature type="compositionally biased region" description="Basic and acidic residues" evidence="4">
    <location>
        <begin position="189"/>
        <end position="200"/>
    </location>
</feature>
<protein>
    <submittedName>
        <fullName evidence="7">Crp/Fnr family transcriptional regulator</fullName>
    </submittedName>
</protein>
<dbReference type="GO" id="GO:0005829">
    <property type="term" value="C:cytosol"/>
    <property type="evidence" value="ECO:0007669"/>
    <property type="project" value="TreeGrafter"/>
</dbReference>
<dbReference type="InterPro" id="IPR018490">
    <property type="entry name" value="cNMP-bd_dom_sf"/>
</dbReference>
<dbReference type="InterPro" id="IPR012318">
    <property type="entry name" value="HTH_CRP"/>
</dbReference>
<dbReference type="PANTHER" id="PTHR24567">
    <property type="entry name" value="CRP FAMILY TRANSCRIPTIONAL REGULATORY PROTEIN"/>
    <property type="match status" value="1"/>
</dbReference>
<dbReference type="InterPro" id="IPR050397">
    <property type="entry name" value="Env_Response_Regulators"/>
</dbReference>
<dbReference type="EMBL" id="CP034348">
    <property type="protein sequence ID" value="QGY00077.1"/>
    <property type="molecule type" value="Genomic_DNA"/>
</dbReference>
<sequence length="209" mass="22854">MNAAARLFYQGETAHSLFIMLDGWVKLYRLLPCGVEAVVSVLSREDAFGEASAMPGEVYSTGAEAVADSHIMQIDARSLWSAIKENPQLCHALLGASVSRNRALVDQLEQLKSHTGAQRIADFLLGLCKTEHGACTVVLPYDKGLIASWLGLKPETLSRAFKRLQPYGVSISKNRATIKSVERLIRFAEEDPSSSRKDAPLKSSSFTQS</sequence>
<keyword evidence="8" id="KW-1185">Reference proteome</keyword>
<dbReference type="InterPro" id="IPR000595">
    <property type="entry name" value="cNMP-bd_dom"/>
</dbReference>
<evidence type="ECO:0000259" key="5">
    <source>
        <dbReference type="PROSITE" id="PS50042"/>
    </source>
</evidence>
<organism evidence="7 8">
    <name type="scientific">Roseovarius faecimaris</name>
    <dbReference type="NCBI Taxonomy" id="2494550"/>
    <lineage>
        <taxon>Bacteria</taxon>
        <taxon>Pseudomonadati</taxon>
        <taxon>Pseudomonadota</taxon>
        <taxon>Alphaproteobacteria</taxon>
        <taxon>Rhodobacterales</taxon>
        <taxon>Roseobacteraceae</taxon>
        <taxon>Roseovarius</taxon>
    </lineage>
</organism>
<dbReference type="SUPFAM" id="SSF46785">
    <property type="entry name" value="Winged helix' DNA-binding domain"/>
    <property type="match status" value="1"/>
</dbReference>
<reference evidence="8" key="1">
    <citation type="submission" date="2018-12" db="EMBL/GenBank/DDBJ databases">
        <title>Complete genome sequence of Roseovarius sp. MME-070.</title>
        <authorList>
            <person name="Nam Y.-D."/>
            <person name="Kang J."/>
            <person name="Chung W.-H."/>
            <person name="Park Y.S."/>
        </authorList>
    </citation>
    <scope>NUCLEOTIDE SEQUENCE [LARGE SCALE GENOMIC DNA]</scope>
    <source>
        <strain evidence="8">MME-070</strain>
    </source>
</reference>
<dbReference type="PANTHER" id="PTHR24567:SF74">
    <property type="entry name" value="HTH-TYPE TRANSCRIPTIONAL REGULATOR ARCR"/>
    <property type="match status" value="1"/>
</dbReference>
<feature type="domain" description="HTH crp-type" evidence="6">
    <location>
        <begin position="114"/>
        <end position="182"/>
    </location>
</feature>
<dbReference type="Pfam" id="PF00027">
    <property type="entry name" value="cNMP_binding"/>
    <property type="match status" value="1"/>
</dbReference>